<keyword evidence="1" id="KW-0472">Membrane</keyword>
<dbReference type="Proteomes" id="UP000185984">
    <property type="component" value="Unassembled WGS sequence"/>
</dbReference>
<organism evidence="2 3">
    <name type="scientific">Chroogloeocystis siderophila 5.2 s.c.1</name>
    <dbReference type="NCBI Taxonomy" id="247279"/>
    <lineage>
        <taxon>Bacteria</taxon>
        <taxon>Bacillati</taxon>
        <taxon>Cyanobacteriota</taxon>
        <taxon>Cyanophyceae</taxon>
        <taxon>Oscillatoriophycideae</taxon>
        <taxon>Chroococcales</taxon>
        <taxon>Chroococcaceae</taxon>
        <taxon>Chroogloeocystis</taxon>
    </lineage>
</organism>
<comment type="caution">
    <text evidence="2">The sequence shown here is derived from an EMBL/GenBank/DDBJ whole genome shotgun (WGS) entry which is preliminary data.</text>
</comment>
<keyword evidence="1" id="KW-1133">Transmembrane helix</keyword>
<evidence type="ECO:0000256" key="1">
    <source>
        <dbReference type="SAM" id="Phobius"/>
    </source>
</evidence>
<feature type="transmembrane region" description="Helical" evidence="1">
    <location>
        <begin position="21"/>
        <end position="41"/>
    </location>
</feature>
<feature type="transmembrane region" description="Helical" evidence="1">
    <location>
        <begin position="53"/>
        <end position="74"/>
    </location>
</feature>
<evidence type="ECO:0000313" key="3">
    <source>
        <dbReference type="Proteomes" id="UP000185984"/>
    </source>
</evidence>
<name>A0A1U7HYH4_9CHRO</name>
<evidence type="ECO:0000313" key="2">
    <source>
        <dbReference type="EMBL" id="OKH28681.1"/>
    </source>
</evidence>
<reference evidence="2 3" key="1">
    <citation type="submission" date="2016-11" db="EMBL/GenBank/DDBJ databases">
        <title>Draft Genome Sequences of Nine Cyanobacterial Strains from Diverse Habitats.</title>
        <authorList>
            <person name="Zhu T."/>
            <person name="Hou S."/>
            <person name="Lu X."/>
            <person name="Hess W.R."/>
        </authorList>
    </citation>
    <scope>NUCLEOTIDE SEQUENCE [LARGE SCALE GENOMIC DNA]</scope>
    <source>
        <strain evidence="2 3">5.2 s.c.1</strain>
    </source>
</reference>
<keyword evidence="1" id="KW-0812">Transmembrane</keyword>
<dbReference type="AlphaFoldDB" id="A0A1U7HYH4"/>
<accession>A0A1U7HYH4</accession>
<sequence length="187" mass="21251">MGSKEKRQEILTMVFKPHNQRYLWKLGTAIGIGSAIAAVIISTSKIAQNKAEWYDWLIVNSCCILSCLACKAILVARYVTPTEGCGMDEWRIHHSELEMSYMSWQGYITYQSFAGYRVRDIQPTSSHHQNSLFADTRVPPQACIDLAILDTQWAELCARQAELQYVKLLKQGIPPHDAFIRALDRSV</sequence>
<dbReference type="STRING" id="247279.NIES1031_01835"/>
<dbReference type="EMBL" id="MRCC01000002">
    <property type="protein sequence ID" value="OKH28681.1"/>
    <property type="molecule type" value="Genomic_DNA"/>
</dbReference>
<gene>
    <name evidence="2" type="ORF">NIES1031_01835</name>
</gene>
<proteinExistence type="predicted"/>
<keyword evidence="3" id="KW-1185">Reference proteome</keyword>
<protein>
    <submittedName>
        <fullName evidence="2">Uncharacterized protein</fullName>
    </submittedName>
</protein>